<reference evidence="1 2" key="1">
    <citation type="submission" date="2023-11" db="EMBL/GenBank/DDBJ databases">
        <title>Halocaridina rubra genome assembly.</title>
        <authorList>
            <person name="Smith C."/>
        </authorList>
    </citation>
    <scope>NUCLEOTIDE SEQUENCE [LARGE SCALE GENOMIC DNA]</scope>
    <source>
        <strain evidence="1">EP-1</strain>
        <tissue evidence="1">Whole</tissue>
    </source>
</reference>
<protein>
    <submittedName>
        <fullName evidence="1">Uncharacterized protein</fullName>
    </submittedName>
</protein>
<proteinExistence type="predicted"/>
<evidence type="ECO:0000313" key="2">
    <source>
        <dbReference type="Proteomes" id="UP001381693"/>
    </source>
</evidence>
<keyword evidence="2" id="KW-1185">Reference proteome</keyword>
<feature type="non-terminal residue" evidence="1">
    <location>
        <position position="59"/>
    </location>
</feature>
<comment type="caution">
    <text evidence="1">The sequence shown here is derived from an EMBL/GenBank/DDBJ whole genome shotgun (WGS) entry which is preliminary data.</text>
</comment>
<gene>
    <name evidence="1" type="ORF">SK128_018760</name>
</gene>
<dbReference type="Proteomes" id="UP001381693">
    <property type="component" value="Unassembled WGS sequence"/>
</dbReference>
<feature type="non-terminal residue" evidence="1">
    <location>
        <position position="1"/>
    </location>
</feature>
<accession>A0AAN8XGT0</accession>
<organism evidence="1 2">
    <name type="scientific">Halocaridina rubra</name>
    <name type="common">Hawaiian red shrimp</name>
    <dbReference type="NCBI Taxonomy" id="373956"/>
    <lineage>
        <taxon>Eukaryota</taxon>
        <taxon>Metazoa</taxon>
        <taxon>Ecdysozoa</taxon>
        <taxon>Arthropoda</taxon>
        <taxon>Crustacea</taxon>
        <taxon>Multicrustacea</taxon>
        <taxon>Malacostraca</taxon>
        <taxon>Eumalacostraca</taxon>
        <taxon>Eucarida</taxon>
        <taxon>Decapoda</taxon>
        <taxon>Pleocyemata</taxon>
        <taxon>Caridea</taxon>
        <taxon>Atyoidea</taxon>
        <taxon>Atyidae</taxon>
        <taxon>Halocaridina</taxon>
    </lineage>
</organism>
<dbReference type="AlphaFoldDB" id="A0AAN8XGT0"/>
<dbReference type="EMBL" id="JAXCGZ010002346">
    <property type="protein sequence ID" value="KAK7084012.1"/>
    <property type="molecule type" value="Genomic_DNA"/>
</dbReference>
<name>A0AAN8XGT0_HALRR</name>
<evidence type="ECO:0000313" key="1">
    <source>
        <dbReference type="EMBL" id="KAK7084012.1"/>
    </source>
</evidence>
<sequence length="59" mass="6452">SDICIGTVEVGLVNNLLFAGDAIVPDVLVCKTPLQDSPTLELEKEQFYLFPACITTRLQ</sequence>